<dbReference type="KEGG" id="erl:AOC36_09480"/>
<evidence type="ECO:0000313" key="1">
    <source>
        <dbReference type="EMBL" id="AMC94204.1"/>
    </source>
</evidence>
<dbReference type="RefSeq" id="WP_067633661.1">
    <property type="nucleotide sequence ID" value="NZ_CP013213.1"/>
</dbReference>
<gene>
    <name evidence="1" type="ORF">AOC36_09480</name>
</gene>
<proteinExistence type="predicted"/>
<name>A0A0X8H1E8_9FIRM</name>
<dbReference type="STRING" id="1514105.AOC36_09480"/>
<protein>
    <submittedName>
        <fullName evidence="1">Uncharacterized protein</fullName>
    </submittedName>
</protein>
<organism evidence="1 2">
    <name type="scientific">Erysipelothrix larvae</name>
    <dbReference type="NCBI Taxonomy" id="1514105"/>
    <lineage>
        <taxon>Bacteria</taxon>
        <taxon>Bacillati</taxon>
        <taxon>Bacillota</taxon>
        <taxon>Erysipelotrichia</taxon>
        <taxon>Erysipelotrichales</taxon>
        <taxon>Erysipelotrichaceae</taxon>
        <taxon>Erysipelothrix</taxon>
    </lineage>
</organism>
<evidence type="ECO:0000313" key="2">
    <source>
        <dbReference type="Proteomes" id="UP000063781"/>
    </source>
</evidence>
<accession>A0A0X8H1E8</accession>
<sequence>MEHITPWIDKVIWAITIYLGRTVQKLHKKDKAQGHAILSILRKDIIGIWEKARDRGYTTDYEYETMHSLICNYYDMGGNGLIHKVEKMYDQLEMRTDPLDRKYENKATS</sequence>
<dbReference type="AlphaFoldDB" id="A0A0X8H1E8"/>
<reference evidence="1 2" key="1">
    <citation type="submission" date="2015-10" db="EMBL/GenBank/DDBJ databases">
        <title>Erysipelothrix larvae sp. LV19 isolated from the larval gut of the rhinoceros beetle, Trypoxylus dichotomus.</title>
        <authorList>
            <person name="Lim S."/>
            <person name="Kim B.-C."/>
        </authorList>
    </citation>
    <scope>NUCLEOTIDE SEQUENCE [LARGE SCALE GENOMIC DNA]</scope>
    <source>
        <strain evidence="1 2">LV19</strain>
    </source>
</reference>
<dbReference type="Proteomes" id="UP000063781">
    <property type="component" value="Chromosome"/>
</dbReference>
<dbReference type="EMBL" id="CP013213">
    <property type="protein sequence ID" value="AMC94204.1"/>
    <property type="molecule type" value="Genomic_DNA"/>
</dbReference>
<keyword evidence="2" id="KW-1185">Reference proteome</keyword>